<dbReference type="GO" id="GO:0006281">
    <property type="term" value="P:DNA repair"/>
    <property type="evidence" value="ECO:0007669"/>
    <property type="project" value="InterPro"/>
</dbReference>
<organism evidence="1 2">
    <name type="scientific">Cellulosimicrobium protaetiae</name>
    <dbReference type="NCBI Taxonomy" id="2587808"/>
    <lineage>
        <taxon>Bacteria</taxon>
        <taxon>Bacillati</taxon>
        <taxon>Actinomycetota</taxon>
        <taxon>Actinomycetes</taxon>
        <taxon>Micrococcales</taxon>
        <taxon>Promicromonosporaceae</taxon>
        <taxon>Cellulosimicrobium</taxon>
    </lineage>
</organism>
<dbReference type="Pfam" id="PF04493">
    <property type="entry name" value="Endonuclease_5"/>
    <property type="match status" value="1"/>
</dbReference>
<accession>A0A6M5UK78</accession>
<dbReference type="InterPro" id="IPR007581">
    <property type="entry name" value="Endonuclease-V"/>
</dbReference>
<keyword evidence="2" id="KW-1185">Reference proteome</keyword>
<dbReference type="Gene3D" id="3.30.2170.10">
    <property type="entry name" value="archaeoglobus fulgidus dsm 4304 superfamily"/>
    <property type="match status" value="1"/>
</dbReference>
<sequence>MGPPLPRSRPLGRGGVHYPPDGGANAAVVLAADPTFRDVLDERTVWVPTVEPYVPGRFFERELPPLLAVLTQVPALDLLIIDGYVTLDPDGTPGLGAHVVRSSTVPTVVGVAKTPFRSATHAAEVLRGTSARPLHVTAAGIDLGSAARLVTDLPGGGRIPDPLRRVDRIARSVPDSPLRLAERVGRGDPATSR</sequence>
<dbReference type="AlphaFoldDB" id="A0A6M5UK78"/>
<evidence type="ECO:0000313" key="1">
    <source>
        <dbReference type="EMBL" id="QJW38464.1"/>
    </source>
</evidence>
<proteinExistence type="predicted"/>
<dbReference type="KEGG" id="cprt:FIC82_012890"/>
<name>A0A6M5UK78_9MICO</name>
<protein>
    <recommendedName>
        <fullName evidence="3">Endonuclease V</fullName>
    </recommendedName>
</protein>
<dbReference type="Proteomes" id="UP000451354">
    <property type="component" value="Chromosome"/>
</dbReference>
<evidence type="ECO:0008006" key="3">
    <source>
        <dbReference type="Google" id="ProtNLM"/>
    </source>
</evidence>
<evidence type="ECO:0000313" key="2">
    <source>
        <dbReference type="Proteomes" id="UP000451354"/>
    </source>
</evidence>
<dbReference type="GO" id="GO:0004519">
    <property type="term" value="F:endonuclease activity"/>
    <property type="evidence" value="ECO:0007669"/>
    <property type="project" value="InterPro"/>
</dbReference>
<dbReference type="EMBL" id="CP052757">
    <property type="protein sequence ID" value="QJW38464.1"/>
    <property type="molecule type" value="Genomic_DNA"/>
</dbReference>
<reference evidence="2" key="1">
    <citation type="journal article" date="2022" name="Int. J. Syst. Evol. Microbiol.">
        <title>Cellulosimicrobium protaetiae sp. nov., isolated from the gut of the larva of Protaetia brevitarsis seulensis.</title>
        <authorList>
            <person name="Le Han H."/>
            <person name="Nguyen T.T.H."/>
            <person name="Li Z."/>
            <person name="Shin N.R."/>
            <person name="Kim S.G."/>
        </authorList>
    </citation>
    <scope>NUCLEOTIDE SEQUENCE [LARGE SCALE GENOMIC DNA]</scope>
    <source>
        <strain evidence="2">BI34</strain>
    </source>
</reference>
<gene>
    <name evidence="1" type="ORF">FIC82_012890</name>
</gene>